<name>A0A428VZU5_AMYBA</name>
<evidence type="ECO:0008006" key="3">
    <source>
        <dbReference type="Google" id="ProtNLM"/>
    </source>
</evidence>
<accession>A0A428VZU5</accession>
<gene>
    <name evidence="1" type="ORF">DMA12_40720</name>
</gene>
<proteinExistence type="predicted"/>
<reference evidence="1 2" key="1">
    <citation type="submission" date="2018-05" db="EMBL/GenBank/DDBJ databases">
        <title>Evolution of GPA BGCs.</title>
        <authorList>
            <person name="Waglechner N."/>
            <person name="Wright G.D."/>
        </authorList>
    </citation>
    <scope>NUCLEOTIDE SEQUENCE [LARGE SCALE GENOMIC DNA]</scope>
    <source>
        <strain evidence="1 2">DSM 5908</strain>
    </source>
</reference>
<sequence>MVTTTGDGELTDAAGRYGADMARSRSLTLIMLAQNHARQGDFDEATRVGAEALDLARDLGSVRPKPLT</sequence>
<dbReference type="RefSeq" id="WP_020640669.1">
    <property type="nucleotide sequence ID" value="NZ_QHHU01000087.1"/>
</dbReference>
<comment type="caution">
    <text evidence="1">The sequence shown here is derived from an EMBL/GenBank/DDBJ whole genome shotgun (WGS) entry which is preliminary data.</text>
</comment>
<dbReference type="Proteomes" id="UP000286716">
    <property type="component" value="Unassembled WGS sequence"/>
</dbReference>
<dbReference type="EMBL" id="QHHU01000087">
    <property type="protein sequence ID" value="RSM36339.1"/>
    <property type="molecule type" value="Genomic_DNA"/>
</dbReference>
<protein>
    <recommendedName>
        <fullName evidence="3">Tetratricopeptide repeat protein</fullName>
    </recommendedName>
</protein>
<evidence type="ECO:0000313" key="1">
    <source>
        <dbReference type="EMBL" id="RSM36339.1"/>
    </source>
</evidence>
<dbReference type="OrthoDB" id="3213425at2"/>
<organism evidence="1 2">
    <name type="scientific">Amycolatopsis balhimycina DSM 5908</name>
    <dbReference type="NCBI Taxonomy" id="1081091"/>
    <lineage>
        <taxon>Bacteria</taxon>
        <taxon>Bacillati</taxon>
        <taxon>Actinomycetota</taxon>
        <taxon>Actinomycetes</taxon>
        <taxon>Pseudonocardiales</taxon>
        <taxon>Pseudonocardiaceae</taxon>
        <taxon>Amycolatopsis</taxon>
    </lineage>
</organism>
<dbReference type="AlphaFoldDB" id="A0A428VZU5"/>
<keyword evidence="2" id="KW-1185">Reference proteome</keyword>
<evidence type="ECO:0000313" key="2">
    <source>
        <dbReference type="Proteomes" id="UP000286716"/>
    </source>
</evidence>